<keyword evidence="10 11" id="KW-0472">Membrane</keyword>
<dbReference type="PANTHER" id="PTHR19353">
    <property type="entry name" value="FATTY ACID DESATURASE 2"/>
    <property type="match status" value="1"/>
</dbReference>
<dbReference type="PANTHER" id="PTHR19353:SF88">
    <property type="entry name" value="DELTA(5) FATTY ACID DESATURASE FAT-4"/>
    <property type="match status" value="1"/>
</dbReference>
<feature type="domain" description="Cytochrome b5 heme-binding" evidence="12">
    <location>
        <begin position="14"/>
        <end position="91"/>
    </location>
</feature>
<dbReference type="InterPro" id="IPR036400">
    <property type="entry name" value="Cyt_B5-like_heme/steroid_sf"/>
</dbReference>
<dbReference type="InterPro" id="IPR005804">
    <property type="entry name" value="FA_desaturase_dom"/>
</dbReference>
<dbReference type="Gene3D" id="3.10.120.10">
    <property type="entry name" value="Cytochrome b5-like heme/steroid binding domain"/>
    <property type="match status" value="1"/>
</dbReference>
<sequence>MGKGGQQLSEPQEVKDYTWTEVKKHQDRNDKWLVIEGEVYDITNWARRHPGGSKVISHYAGQDATEAFRAFHNDLNFVKKYMKAIHIGRLSEEEKEPRDIQKDFEELRQTAHKMGLFKPSIFFFILVLGHLIMFEALAYFFLAYFGNGWIPYLASLSCYIVVQAQAGWTQHGFGHLSVFSSSALNHLLHYLLMNQMKGASSDWWNHMHYQHHAKPNVMNKDPDVRLDAVLVVGEEMPKMVARRKKNFMPYNHQHKYFLFTLPPLLFPLYFQVMLFRHVIVRKLWLDLFWTCTFYVKFLALYTPLLGLGGALKYYFIMRTVESVWFVWVTQSNHIPMEIQFDQEKPWFPLQLSATCDIAKSYLNDWFTGHLNFQVEHHLFPTMPRHNLYKIAPLVKSMCEKHNIPYIVKPLSTAFVDIVRSLKTSGELWLHYREAYHMDSHSKQG</sequence>
<dbReference type="GO" id="GO:0006629">
    <property type="term" value="P:lipid metabolic process"/>
    <property type="evidence" value="ECO:0007669"/>
    <property type="project" value="UniProtKB-KW"/>
</dbReference>
<evidence type="ECO:0000256" key="2">
    <source>
        <dbReference type="ARBA" id="ARBA00009295"/>
    </source>
</evidence>
<evidence type="ECO:0000256" key="5">
    <source>
        <dbReference type="ARBA" id="ARBA00022723"/>
    </source>
</evidence>
<accession>A0A0Y0R888</accession>
<keyword evidence="5" id="KW-0479">Metal-binding</keyword>
<dbReference type="AlphaFoldDB" id="A0A0Y0R888"/>
<dbReference type="PRINTS" id="PR00363">
    <property type="entry name" value="CYTOCHROMEB5"/>
</dbReference>
<organism evidence="13">
    <name type="scientific">Perinereis aibuhitensis</name>
    <name type="common">Korean lugworm</name>
    <name type="synonym">Nereis aibuhitensis</name>
    <dbReference type="NCBI Taxonomy" id="126650"/>
    <lineage>
        <taxon>Eukaryota</taxon>
        <taxon>Metazoa</taxon>
        <taxon>Spiralia</taxon>
        <taxon>Lophotrochozoa</taxon>
        <taxon>Annelida</taxon>
        <taxon>Polychaeta</taxon>
        <taxon>Errantia</taxon>
        <taxon>Phyllodocida</taxon>
        <taxon>Nereididae</taxon>
        <taxon>Perinereis</taxon>
    </lineage>
</organism>
<evidence type="ECO:0000256" key="1">
    <source>
        <dbReference type="ARBA" id="ARBA00004141"/>
    </source>
</evidence>
<keyword evidence="3" id="KW-0349">Heme</keyword>
<evidence type="ECO:0000313" key="13">
    <source>
        <dbReference type="EMBL" id="AMB66611.1"/>
    </source>
</evidence>
<feature type="transmembrane region" description="Helical" evidence="11">
    <location>
        <begin position="121"/>
        <end position="143"/>
    </location>
</feature>
<evidence type="ECO:0000256" key="7">
    <source>
        <dbReference type="ARBA" id="ARBA00023002"/>
    </source>
</evidence>
<evidence type="ECO:0000256" key="10">
    <source>
        <dbReference type="ARBA" id="ARBA00023136"/>
    </source>
</evidence>
<dbReference type="GO" id="GO:0046872">
    <property type="term" value="F:metal ion binding"/>
    <property type="evidence" value="ECO:0007669"/>
    <property type="project" value="UniProtKB-KW"/>
</dbReference>
<proteinExistence type="evidence at transcript level"/>
<dbReference type="PIRSF" id="PIRSF015921">
    <property type="entry name" value="FA_sphinglp_des"/>
    <property type="match status" value="1"/>
</dbReference>
<keyword evidence="6 11" id="KW-1133">Transmembrane helix</keyword>
<keyword evidence="4 11" id="KW-0812">Transmembrane</keyword>
<protein>
    <submittedName>
        <fullName evidence="13">Fattty acid desaturase</fullName>
    </submittedName>
</protein>
<evidence type="ECO:0000259" key="12">
    <source>
        <dbReference type="PROSITE" id="PS50255"/>
    </source>
</evidence>
<dbReference type="Pfam" id="PF00487">
    <property type="entry name" value="FA_desaturase"/>
    <property type="match status" value="1"/>
</dbReference>
<dbReference type="InterPro" id="IPR001199">
    <property type="entry name" value="Cyt_B5-like_heme/steroid-bd"/>
</dbReference>
<dbReference type="Pfam" id="PF00173">
    <property type="entry name" value="Cyt-b5"/>
    <property type="match status" value="1"/>
</dbReference>
<dbReference type="CDD" id="cd03506">
    <property type="entry name" value="Delta6-FADS-like"/>
    <property type="match status" value="1"/>
</dbReference>
<evidence type="ECO:0000256" key="6">
    <source>
        <dbReference type="ARBA" id="ARBA00022989"/>
    </source>
</evidence>
<evidence type="ECO:0000256" key="9">
    <source>
        <dbReference type="ARBA" id="ARBA00023098"/>
    </source>
</evidence>
<name>A0A0Y0R888_PERAI</name>
<reference evidence="13" key="1">
    <citation type="submission" date="2015-08" db="EMBL/GenBank/DDBJ databases">
        <title>The effect of fatty level and fat origin in diet on growth rate, body composition and gene expression of fatty acid desaturase in Perinereis aibuhitensis.</title>
        <authorList>
            <person name="Lv F."/>
        </authorList>
    </citation>
    <scope>NUCLEOTIDE SEQUENCE</scope>
    <source>
        <tissue evidence="13">Muscle</tissue>
    </source>
</reference>
<comment type="subcellular location">
    <subcellularLocation>
        <location evidence="1">Membrane</location>
        <topology evidence="1">Multi-pass membrane protein</topology>
    </subcellularLocation>
</comment>
<evidence type="ECO:0000256" key="8">
    <source>
        <dbReference type="ARBA" id="ARBA00023004"/>
    </source>
</evidence>
<dbReference type="GO" id="GO:0016020">
    <property type="term" value="C:membrane"/>
    <property type="evidence" value="ECO:0007669"/>
    <property type="project" value="UniProtKB-SubCell"/>
</dbReference>
<evidence type="ECO:0000256" key="4">
    <source>
        <dbReference type="ARBA" id="ARBA00022692"/>
    </source>
</evidence>
<dbReference type="SUPFAM" id="SSF55856">
    <property type="entry name" value="Cytochrome b5-like heme/steroid binding domain"/>
    <property type="match status" value="1"/>
</dbReference>
<evidence type="ECO:0000256" key="3">
    <source>
        <dbReference type="ARBA" id="ARBA00022617"/>
    </source>
</evidence>
<keyword evidence="8" id="KW-0408">Iron</keyword>
<dbReference type="PROSITE" id="PS50255">
    <property type="entry name" value="CYTOCHROME_B5_2"/>
    <property type="match status" value="1"/>
</dbReference>
<comment type="similarity">
    <text evidence="2">Belongs to the fatty acid desaturase type 1 family.</text>
</comment>
<keyword evidence="9" id="KW-0443">Lipid metabolism</keyword>
<keyword evidence="7" id="KW-0560">Oxidoreductase</keyword>
<dbReference type="GO" id="GO:0016717">
    <property type="term" value="F:oxidoreductase activity, acting on paired donors, with oxidation of a pair of donors resulting in the reduction of molecular oxygen to two molecules of water"/>
    <property type="evidence" value="ECO:0007669"/>
    <property type="project" value="TreeGrafter"/>
</dbReference>
<feature type="transmembrane region" description="Helical" evidence="11">
    <location>
        <begin position="256"/>
        <end position="275"/>
    </location>
</feature>
<evidence type="ECO:0000256" key="11">
    <source>
        <dbReference type="SAM" id="Phobius"/>
    </source>
</evidence>
<dbReference type="InterPro" id="IPR012171">
    <property type="entry name" value="Fatty_acid_desaturase"/>
</dbReference>
<dbReference type="FunFam" id="3.10.120.10:FF:000007">
    <property type="entry name" value="Sulfite oxidase, mitochondrial"/>
    <property type="match status" value="1"/>
</dbReference>
<dbReference type="SMART" id="SM01117">
    <property type="entry name" value="Cyt-b5"/>
    <property type="match status" value="1"/>
</dbReference>
<feature type="transmembrane region" description="Helical" evidence="11">
    <location>
        <begin position="287"/>
        <end position="308"/>
    </location>
</feature>
<dbReference type="EMBL" id="KT445964">
    <property type="protein sequence ID" value="AMB66611.1"/>
    <property type="molecule type" value="mRNA"/>
</dbReference>